<dbReference type="PROSITE" id="PS50878">
    <property type="entry name" value="RT_POL"/>
    <property type="match status" value="1"/>
</dbReference>
<dbReference type="PANTHER" id="PTHR33116">
    <property type="entry name" value="REVERSE TRANSCRIPTASE ZINC-BINDING DOMAIN-CONTAINING PROTEIN-RELATED-RELATED"/>
    <property type="match status" value="1"/>
</dbReference>
<evidence type="ECO:0000259" key="1">
    <source>
        <dbReference type="PROSITE" id="PS50878"/>
    </source>
</evidence>
<proteinExistence type="predicted"/>
<accession>A0A1S4BRU4</accession>
<evidence type="ECO:0000313" key="2">
    <source>
        <dbReference type="RefSeq" id="XP_016491607.1"/>
    </source>
</evidence>
<dbReference type="PANTHER" id="PTHR33116:SF67">
    <property type="entry name" value="REVERSE TRANSCRIPTASE"/>
    <property type="match status" value="1"/>
</dbReference>
<protein>
    <recommendedName>
        <fullName evidence="1">Reverse transcriptase domain-containing protein</fullName>
    </recommendedName>
</protein>
<dbReference type="InterPro" id="IPR000477">
    <property type="entry name" value="RT_dom"/>
</dbReference>
<dbReference type="OrthoDB" id="1936608at2759"/>
<dbReference type="KEGG" id="nta:107811236"/>
<name>A0A1S4BRU4_TOBAC</name>
<gene>
    <name evidence="2" type="primary">LOC107811236</name>
</gene>
<dbReference type="AlphaFoldDB" id="A0A1S4BRU4"/>
<reference evidence="2" key="1">
    <citation type="submission" date="2025-08" db="UniProtKB">
        <authorList>
            <consortium name="RefSeq"/>
        </authorList>
    </citation>
    <scope>IDENTIFICATION</scope>
</reference>
<sequence length="183" mass="21098">MPKWSPKVNHLAYADDTIIFSSSDATSLQLIMEVLDAYEVASGQLINKAKSIIYMHHSTSVEVVNKVQRVTEIDKHEFPFTYLGCPIFYARRKMDYYQGLVNKVLDKLQSWKGLLYFVTPPYFYCDESVHNIYDVIVNGSWDEGINMEGLSMQQTILKCWAAQVVPRLKPILQDLPSIIVWEL</sequence>
<dbReference type="RefSeq" id="XP_016491607.1">
    <property type="nucleotide sequence ID" value="XM_016636121.1"/>
</dbReference>
<organism evidence="2">
    <name type="scientific">Nicotiana tabacum</name>
    <name type="common">Common tobacco</name>
    <dbReference type="NCBI Taxonomy" id="4097"/>
    <lineage>
        <taxon>Eukaryota</taxon>
        <taxon>Viridiplantae</taxon>
        <taxon>Streptophyta</taxon>
        <taxon>Embryophyta</taxon>
        <taxon>Tracheophyta</taxon>
        <taxon>Spermatophyta</taxon>
        <taxon>Magnoliopsida</taxon>
        <taxon>eudicotyledons</taxon>
        <taxon>Gunneridae</taxon>
        <taxon>Pentapetalae</taxon>
        <taxon>asterids</taxon>
        <taxon>lamiids</taxon>
        <taxon>Solanales</taxon>
        <taxon>Solanaceae</taxon>
        <taxon>Nicotianoideae</taxon>
        <taxon>Nicotianeae</taxon>
        <taxon>Nicotiana</taxon>
    </lineage>
</organism>
<dbReference type="PaxDb" id="4097-A0A1S4BRU4"/>
<feature type="domain" description="Reverse transcriptase" evidence="1">
    <location>
        <begin position="1"/>
        <end position="87"/>
    </location>
</feature>